<evidence type="ECO:0000313" key="8">
    <source>
        <dbReference type="EMBL" id="SDN40847.1"/>
    </source>
</evidence>
<organism evidence="8 9">
    <name type="scientific">Pseudomonas antarctica</name>
    <dbReference type="NCBI Taxonomy" id="219572"/>
    <lineage>
        <taxon>Bacteria</taxon>
        <taxon>Pseudomonadati</taxon>
        <taxon>Pseudomonadota</taxon>
        <taxon>Gammaproteobacteria</taxon>
        <taxon>Pseudomonadales</taxon>
        <taxon>Pseudomonadaceae</taxon>
        <taxon>Pseudomonas</taxon>
    </lineage>
</organism>
<dbReference type="EMBL" id="JXDI01000005">
    <property type="protein sequence ID" value="KAF2405810.1"/>
    <property type="molecule type" value="Genomic_DNA"/>
</dbReference>
<comment type="cofactor">
    <cofactor evidence="1 6">
        <name>Mg(2+)</name>
        <dbReference type="ChEBI" id="CHEBI:18420"/>
    </cofactor>
</comment>
<reference evidence="7 10" key="1">
    <citation type="submission" date="2015-01" db="EMBL/GenBank/DDBJ databases">
        <title>Genome Sequence of Pseudomonas antarctica CMS 35.</title>
        <authorList>
            <person name="Voget S."/>
            <person name="Chow J."/>
            <person name="Daniel R."/>
            <person name="Streit W."/>
        </authorList>
    </citation>
    <scope>NUCLEOTIDE SEQUENCE [LARGE SCALE GENOMIC DNA]</scope>
    <source>
        <strain evidence="7 10">CMS 35</strain>
    </source>
</reference>
<evidence type="ECO:0000256" key="1">
    <source>
        <dbReference type="ARBA" id="ARBA00001946"/>
    </source>
</evidence>
<dbReference type="GO" id="GO:0010333">
    <property type="term" value="F:terpene synthase activity"/>
    <property type="evidence" value="ECO:0007669"/>
    <property type="project" value="InterPro"/>
</dbReference>
<dbReference type="PANTHER" id="PTHR35201">
    <property type="entry name" value="TERPENE SYNTHASE"/>
    <property type="match status" value="1"/>
</dbReference>
<dbReference type="SFLD" id="SFLDS00005">
    <property type="entry name" value="Isoprenoid_Synthase_Type_I"/>
    <property type="match status" value="1"/>
</dbReference>
<name>A0A1H0B5C2_9PSED</name>
<evidence type="ECO:0000256" key="2">
    <source>
        <dbReference type="ARBA" id="ARBA00022723"/>
    </source>
</evidence>
<dbReference type="InterPro" id="IPR047945">
    <property type="entry name" value="MIB_synthase"/>
</dbReference>
<dbReference type="GO" id="GO:0046872">
    <property type="term" value="F:metal ion binding"/>
    <property type="evidence" value="ECO:0007669"/>
    <property type="project" value="UniProtKB-KW"/>
</dbReference>
<dbReference type="AlphaFoldDB" id="A0A1H0B5C2"/>
<sequence>MINKHEHLAAQLVIPPLECPLPVRVDEALGNHVNDLLLDWVSQVGIFEGQLEQVHASNFGRFAMLCHPDTDTPERLLLSAKCIAALFAVDDHYCDDERSGSNPRLLGPRLSLALAALDKAHLTAPHDLALTQALNRDPVLRGLQGYMSHLARYSSESQMARVRLETIAMFVTMNAEAAWRIEHSLPSVWEYLAHRQVNSFLPCMALIDVVGGYELEADAYFSAQVREVVTLAASATIIANDVYSAPKESMPEIGDFNLPLLLAHEHGCSLQQGMWLAAETHNEIVRRYADKEHQLLEHASPQLERFLGGVKAWLAGNNEWHQHSGRYQV</sequence>
<dbReference type="NCBIfam" id="NF041167">
    <property type="entry name" value="f2_encap_cargo2"/>
    <property type="match status" value="1"/>
</dbReference>
<evidence type="ECO:0000256" key="4">
    <source>
        <dbReference type="ARBA" id="ARBA00035573"/>
    </source>
</evidence>
<proteinExistence type="inferred from homology"/>
<accession>A0A1H0B5C2</accession>
<keyword evidence="10" id="KW-1185">Reference proteome</keyword>
<dbReference type="EMBL" id="LT629704">
    <property type="protein sequence ID" value="SDN40847.1"/>
    <property type="molecule type" value="Genomic_DNA"/>
</dbReference>
<dbReference type="SFLD" id="SFLDG01020">
    <property type="entry name" value="Terpene_Cyclase_Like_2"/>
    <property type="match status" value="1"/>
</dbReference>
<reference evidence="8 9" key="2">
    <citation type="submission" date="2016-10" db="EMBL/GenBank/DDBJ databases">
        <authorList>
            <person name="de Groot N.N."/>
        </authorList>
    </citation>
    <scope>NUCLEOTIDE SEQUENCE [LARGE SCALE GENOMIC DNA]</scope>
    <source>
        <strain evidence="8 9">BS2772</strain>
    </source>
</reference>
<dbReference type="InterPro" id="IPR008949">
    <property type="entry name" value="Isoprenoid_synthase_dom_sf"/>
</dbReference>
<dbReference type="Proteomes" id="UP000748067">
    <property type="component" value="Unassembled WGS sequence"/>
</dbReference>
<dbReference type="OrthoDB" id="9809458at2"/>
<evidence type="ECO:0000256" key="5">
    <source>
        <dbReference type="ARBA" id="ARBA00035653"/>
    </source>
</evidence>
<dbReference type="GO" id="GO:0042214">
    <property type="term" value="P:terpene metabolic process"/>
    <property type="evidence" value="ECO:0007669"/>
    <property type="project" value="InterPro"/>
</dbReference>
<comment type="similarity">
    <text evidence="5">Belongs to the terpene synthase family. 2-methylisoborneol synthase subfamily.</text>
</comment>
<keyword evidence="6 7" id="KW-0456">Lyase</keyword>
<dbReference type="Gene3D" id="1.10.600.10">
    <property type="entry name" value="Farnesyl Diphosphate Synthase"/>
    <property type="match status" value="1"/>
</dbReference>
<dbReference type="EC" id="4.2.3.-" evidence="6"/>
<keyword evidence="3 6" id="KW-0460">Magnesium</keyword>
<comment type="catalytic activity">
    <reaction evidence="4">
        <text>(E)-2-methylgeranyl diphosphate + H2O = 2-methylisoborneol + diphosphate</text>
        <dbReference type="Rhea" id="RHEA:32571"/>
        <dbReference type="ChEBI" id="CHEBI:15377"/>
        <dbReference type="ChEBI" id="CHEBI:33019"/>
        <dbReference type="ChEBI" id="CHEBI:61984"/>
        <dbReference type="ChEBI" id="CHEBI:61987"/>
        <dbReference type="EC" id="4.2.3.118"/>
    </reaction>
</comment>
<keyword evidence="2 6" id="KW-0479">Metal-binding</keyword>
<dbReference type="InterPro" id="IPR034686">
    <property type="entry name" value="Terpene_cyclase-like_2"/>
</dbReference>
<evidence type="ECO:0000313" key="10">
    <source>
        <dbReference type="Proteomes" id="UP000748067"/>
    </source>
</evidence>
<dbReference type="Pfam" id="PF19086">
    <property type="entry name" value="Terpene_syn_C_2"/>
    <property type="match status" value="1"/>
</dbReference>
<dbReference type="SUPFAM" id="SSF48576">
    <property type="entry name" value="Terpenoid synthases"/>
    <property type="match status" value="1"/>
</dbReference>
<evidence type="ECO:0000313" key="9">
    <source>
        <dbReference type="Proteomes" id="UP000182470"/>
    </source>
</evidence>
<dbReference type="Proteomes" id="UP000182470">
    <property type="component" value="Chromosome I"/>
</dbReference>
<protein>
    <recommendedName>
        <fullName evidence="6">Terpene synthase</fullName>
        <ecNumber evidence="6">4.2.3.-</ecNumber>
    </recommendedName>
</protein>
<gene>
    <name evidence="7" type="ORF">PSAN_57000</name>
    <name evidence="8" type="ORF">SAMN04490179_4107</name>
</gene>
<evidence type="ECO:0000256" key="3">
    <source>
        <dbReference type="ARBA" id="ARBA00022842"/>
    </source>
</evidence>
<evidence type="ECO:0000256" key="6">
    <source>
        <dbReference type="RuleBase" id="RU366034"/>
    </source>
</evidence>
<evidence type="ECO:0000313" key="7">
    <source>
        <dbReference type="EMBL" id="KAF2405810.1"/>
    </source>
</evidence>
<dbReference type="PANTHER" id="PTHR35201:SF4">
    <property type="entry name" value="BETA-PINACENE SYNTHASE-RELATED"/>
    <property type="match status" value="1"/>
</dbReference>